<dbReference type="CDD" id="cd01482">
    <property type="entry name" value="vWA_collagen_alphaI-XII-like"/>
    <property type="match status" value="4"/>
</dbReference>
<feature type="domain" description="Fibronectin type-III" evidence="16">
    <location>
        <begin position="2030"/>
        <end position="2116"/>
    </location>
</feature>
<evidence type="ECO:0000256" key="3">
    <source>
        <dbReference type="ARBA" id="ARBA00022530"/>
    </source>
</evidence>
<comment type="subcellular location">
    <subcellularLocation>
        <location evidence="1">Secreted</location>
        <location evidence="1">Extracellular space</location>
        <location evidence="1">Extracellular matrix</location>
    </subcellularLocation>
</comment>
<dbReference type="SUPFAM" id="SSF53300">
    <property type="entry name" value="vWA-like"/>
    <property type="match status" value="4"/>
</dbReference>
<dbReference type="PANTHER" id="PTHR24020">
    <property type="entry name" value="COLLAGEN ALPHA"/>
    <property type="match status" value="1"/>
</dbReference>
<evidence type="ECO:0000256" key="6">
    <source>
        <dbReference type="ARBA" id="ARBA00022889"/>
    </source>
</evidence>
<evidence type="ECO:0000256" key="14">
    <source>
        <dbReference type="SAM" id="SignalP"/>
    </source>
</evidence>
<dbReference type="InterPro" id="IPR036465">
    <property type="entry name" value="vWFA_dom_sf"/>
</dbReference>
<dbReference type="FunFam" id="2.60.40.10:FF:000121">
    <property type="entry name" value="Collagen type XII alpha 1 chain"/>
    <property type="match status" value="6"/>
</dbReference>
<dbReference type="Gene3D" id="2.60.120.200">
    <property type="match status" value="1"/>
</dbReference>
<evidence type="ECO:0000259" key="16">
    <source>
        <dbReference type="PROSITE" id="PS50853"/>
    </source>
</evidence>
<evidence type="ECO:0000313" key="17">
    <source>
        <dbReference type="Proteomes" id="UP000808372"/>
    </source>
</evidence>
<keyword evidence="2" id="KW-0964">Secreted</keyword>
<dbReference type="FunFam" id="2.60.40.10:FF:000554">
    <property type="entry name" value="collagen alpha-1(XII) chain isoform X1"/>
    <property type="match status" value="1"/>
</dbReference>
<feature type="compositionally biased region" description="Low complexity" evidence="13">
    <location>
        <begin position="2661"/>
        <end position="2672"/>
    </location>
</feature>
<evidence type="ECO:0000256" key="10">
    <source>
        <dbReference type="ARBA" id="ARBA00023180"/>
    </source>
</evidence>
<dbReference type="InterPro" id="IPR002035">
    <property type="entry name" value="VWF_A"/>
</dbReference>
<keyword evidence="7" id="KW-0654">Proteoglycan</keyword>
<accession>A0A8U0PEG3</accession>
<keyword evidence="4 14" id="KW-0732">Signal</keyword>
<feature type="signal peptide" evidence="14">
    <location>
        <begin position="1"/>
        <end position="22"/>
    </location>
</feature>
<dbReference type="InterPro" id="IPR050525">
    <property type="entry name" value="ECM_Assembly_Org"/>
</dbReference>
<reference evidence="18" key="1">
    <citation type="submission" date="2025-08" db="UniProtKB">
        <authorList>
            <consortium name="RefSeq"/>
        </authorList>
    </citation>
    <scope>IDENTIFICATION</scope>
    <source>
        <tissue evidence="18">White muscle</tissue>
    </source>
</reference>
<dbReference type="FunFam" id="2.60.40.10:FF:000489">
    <property type="entry name" value="collagen alpha-1(XII) chain isoform X1"/>
    <property type="match status" value="1"/>
</dbReference>
<feature type="domain" description="Fibronectin type-III" evidence="16">
    <location>
        <begin position="726"/>
        <end position="817"/>
    </location>
</feature>
<feature type="domain" description="Fibronectin type-III" evidence="16">
    <location>
        <begin position="1937"/>
        <end position="2029"/>
    </location>
</feature>
<evidence type="ECO:0000256" key="8">
    <source>
        <dbReference type="ARBA" id="ARBA00023119"/>
    </source>
</evidence>
<keyword evidence="8" id="KW-0176">Collagen</keyword>
<feature type="domain" description="Fibronectin type-III" evidence="16">
    <location>
        <begin position="633"/>
        <end position="724"/>
    </location>
</feature>
<dbReference type="InterPro" id="IPR013783">
    <property type="entry name" value="Ig-like_fold"/>
</dbReference>
<keyword evidence="17" id="KW-1185">Reference proteome</keyword>
<feature type="domain" description="VWFA" evidence="15">
    <location>
        <begin position="139"/>
        <end position="311"/>
    </location>
</feature>
<dbReference type="GeneID" id="120024228"/>
<gene>
    <name evidence="18" type="primary">LOC120024228</name>
</gene>
<evidence type="ECO:0000256" key="5">
    <source>
        <dbReference type="ARBA" id="ARBA00022737"/>
    </source>
</evidence>
<dbReference type="FunFam" id="2.60.40.10:FF:000227">
    <property type="entry name" value="Fibronectin isoform X1"/>
    <property type="match status" value="1"/>
</dbReference>
<dbReference type="SMART" id="SM00327">
    <property type="entry name" value="VWA"/>
    <property type="match status" value="4"/>
</dbReference>
<dbReference type="KEGG" id="snh:120024228"/>
<feature type="domain" description="Fibronectin type-III" evidence="16">
    <location>
        <begin position="1757"/>
        <end position="1845"/>
    </location>
</feature>
<dbReference type="PRINTS" id="PR00453">
    <property type="entry name" value="VWFADOMAIN"/>
</dbReference>
<feature type="domain" description="Fibronectin type-III" evidence="16">
    <location>
        <begin position="1846"/>
        <end position="1936"/>
    </location>
</feature>
<dbReference type="InterPro" id="IPR013320">
    <property type="entry name" value="ConA-like_dom_sf"/>
</dbReference>
<dbReference type="InterPro" id="IPR048287">
    <property type="entry name" value="TSPN-like_N"/>
</dbReference>
<feature type="domain" description="VWFA" evidence="15">
    <location>
        <begin position="1200"/>
        <end position="1372"/>
    </location>
</feature>
<dbReference type="InterPro" id="IPR008160">
    <property type="entry name" value="Collagen"/>
</dbReference>
<sequence>MKIRLSLAAAAFLAVLLSSAVAQVEPPSDLRFKILNENTVQMTWKAPLTRIEGFRIQVASDTDKPTKDLTLPATATKTFITDLTPDMDYVVTIISYSGSEESLPTSGQLTIQSSGTAQGGPRKPQVTDSVKCSYSAIADLVFLVDGSWNVGRDHFKYIRSFISAMAGAFEIGEDKTRVGVVQYHTDTRTEFNLNQHMKRGELLRAINTLPYMGGNTMTGEAMDYLLKNTFTEANGARKGFPKVAMIITDGKSQDPVEAIAKKLQNMGVEIFTLGIKGADDEELKQMASTPYRTHVYNVFNFDLIKDVQKELITNVCSGVDDQLNSLISGEEVIEPASNLQVVEVASKSMRVTWDASIGDVSGYKIQLIPMMAGSKRQELYVSPGQTSATVTGLSPDTEYQISLFALKGLTPSEPIMAMEKTEPVKVSLECSLGVDVQADVVILVDGSYSIGLSNFAKVRSFLEVLVNSFDIGPDKIQISLVQYSRDAHTEFYLNTHRDLSAVVKAVRTFPYRGGSTNTGRAMTYVREKVFLANRGSRPNVPRVTILITDGKSSDSFKDPATKLKKADVEIFAVGVKDAVRSELEAIANEPVETHVYTVEDFDAFQRISKELTQSICLRIEQELLNIKKRSLLPPRSLTFSEVATRSFRATWETDAFNVLSYLIQFRPAADTNGDFVSMSVPGDTLTALLPHLTPVTLYEVNVFAQYAQGDSFPLNGFETTLDEQGTVSNLRVSEETTDSFLVSWAPAPGAVVRYRLTYVPVRGDSARLETVTVGQETTIVLPELNPLTTYRVTVAAEYQLGTGGEMQIDGTTKEGQGSPRDLRVFDETMSTMKLSWAAAPGRVLQYRINFHPSAGGERKEVSVKGENTNVLLKNLQPGTEYDLAVSARYSSGLGDPLKGKGTTLEELGSPKDLVTSDVTDTSFAASWTAALGNVNMYRIRWKSMYSDESGEKMVPGDVTNTVLEGLTPETLYQVSVLASYGRGDGSPLTGQETTDVSAAAEALTVSDETERSMKVTWMAAPGKVINYRVTYTPTAGGKEMVARVPGTSTSTVLKRLTPMTTYGIKVHPIYKRGEGKARQGVGTTLSPYKAPRNLQTSEPGKNSFRVSWDPAPGDVRGYKVTFHPSGDDIDLGELLVGPHDNTVVLEELRAGTKYSVTVFGMFDGGHSAALAGEEKTTLSDAPEVPLESWNVDCKSQAKADIILLVDGSWSIGRLNFKTIRAFIARIVGVFDISPERVMIGMVQYSGDPKTEWHLNAHPTRDGLLKAVADLPYKGGNTMTGMALNYILQNNFKPNVGLRKDSRKIGVLITDGKSQDEIITNSQVLRDENIELYAIGVKNADENELRSIASDPDEIHMYNVNDFSFLLDIVDELTINLCNSVKGPGGLEPPTNLVTSEVTHHSFRATWTGPEGPVEKYRIDYMPVAGGVTEQMIVDGTVTTVVLTKLTPLTEYMVNVFSVTGEEISAEPLKGTETTLPLPLSGKLRITAVTHSTMKLRWDASPGKVLKYIITYKPDDGELKEVEVNGDITSLPLANLISQSEYDVAVTPVYDAGVGNPMLGQAITDVVPAPQNLKLSEVTQTSFRATWEHGAPDVALYRIGWTKKGENNFQYAILNSDETSHNLENLDPDTLYDVTVTAIYPDESESEDLIGSQRTLLKMTTAAPTGPPQNLQVFNATTVTLTVKWDHAPGPVQNYKISFQPVAGGKALSTQVGGKKNSVILQKLTPDTPYSVTVAAIYPSGEAKDISGQGKTQALGGVKNLQVTDPSTSSLKVRWEPAEGNVRQYRLFYVPASGGAEDMEQVSGGTTNTILRNLLSDTLYTVTVVPVYPEGEGLRQSETGKTLPRTPPKNIQIYNPTTNSLNVRWEPASGQVQQYRIVYAPLSGDRPAETVLVPGNINNAFLDSLIPDTPYSISVLALYADGEGSPVKGDGKTLPRVGPRNLRVFDATTNTLTIVWDHAEGPVQQYKIAYAPTTGDPITEFTVVPGNRNNAILQNLLPDTPYSITVEAIYADGAGPSLIGPGRTVGLLEPLSLRVSDEWYTRFRVAWDPSPSPVLGYKLVYTPADQSKSLDVFVGDVTSYTLQNLLPGTTYDVKVFAQYGAGMSGALEGQGTTLYLNVTNIENYNVGFDKFCIKWSPHRAATSYRIKLNPLDRNKGQQEITITAAQSQYCFEGLSPDALYSATVFVQTPNLEGPGVSTKERTLVKPTEAPTQPPTPPPPPTIPPAWAVCKGAKADVVFLIDGSWSIGEENFRKVVQFVFSMIGAFDVIGSTGMQVSFVQYSDEAKTEFRLNSYSDKGSGLAALQLIQYRGGNTKTGVALKHVKEKVFTSENGMRRNVPKVVVAVTDGRSQDEVKKTAAALQHAGYSVFVVGVADVDYAELQNIGSKPSDRHIFVVDDFDAFATIQDNLVTFICETATSSCPLIYLNGFTSPGFRMLEAFNLTEKTYGYIKGVSMEPGSFNSHTAYRLHKNSFLTQPTTEIHPDGLPHSYTIIMMFRLLPDTPTEAFDIWQVSTKDDKPEVGVTIDPSSQTISYYNKDTRGEIQRVTFDNDQVKRIFHGSFHKLHILVSPTKVKLNLDCQEVADKEIKEAGNTSMDGYQVLGKMSKSTGSKGKSATFQLQMFDIVCTLGWTSRDRCCDLPSMREESKCPSLPKACTCTSESTGPQGPQGAVGAPGSKGPRGERGETGPAGPIGPRGDTGLPGPMGLPGPQGRSGLSIPGEAGRQGPKGEAGDSGLPGQKGPPGVAGTIGPIGPAGPRGPQGKEGQAGSRGPTGPLGPPGSPGMPGASGKPGKSGDRGVSGANGMKGDRGERGDFAPQNMMRSIARQVCEQIVNGQMSRVNSMLNQIPSGYRSSNNPGPPGSPGPSGNQGPRGEPGQTGRNGFPGSPGQPGPQGERGPAGEKGDQGTPGVGQRGQRGPPGPAGETRTGPPGPAGSTGPRGPPGRQGFAGIRGQPGTPGYCDSSQCVGIPYNGQGYQEPYSPEPETYVVPTPEEEDDTQNER</sequence>
<dbReference type="GO" id="GO:0005615">
    <property type="term" value="C:extracellular space"/>
    <property type="evidence" value="ECO:0007669"/>
    <property type="project" value="TreeGrafter"/>
</dbReference>
<evidence type="ECO:0000256" key="2">
    <source>
        <dbReference type="ARBA" id="ARBA00022525"/>
    </source>
</evidence>
<feature type="domain" description="Fibronectin type-III" evidence="16">
    <location>
        <begin position="26"/>
        <end position="119"/>
    </location>
</feature>
<dbReference type="Pfam" id="PF00092">
    <property type="entry name" value="VWA"/>
    <property type="match status" value="4"/>
</dbReference>
<dbReference type="PANTHER" id="PTHR24020:SF85">
    <property type="entry name" value="COLLAGEN ALPHA-1(XII) CHAIN ISOFORM X1"/>
    <property type="match status" value="1"/>
</dbReference>
<dbReference type="Gene3D" id="2.60.40.10">
    <property type="entry name" value="Immunoglobulins"/>
    <property type="match status" value="17"/>
</dbReference>
<feature type="region of interest" description="Disordered" evidence="13">
    <location>
        <begin position="100"/>
        <end position="125"/>
    </location>
</feature>
<feature type="region of interest" description="Disordered" evidence="13">
    <location>
        <begin position="1075"/>
        <end position="1107"/>
    </location>
</feature>
<dbReference type="InterPro" id="IPR003961">
    <property type="entry name" value="FN3_dom"/>
</dbReference>
<evidence type="ECO:0000259" key="15">
    <source>
        <dbReference type="PROSITE" id="PS50234"/>
    </source>
</evidence>
<dbReference type="SUPFAM" id="SSF49899">
    <property type="entry name" value="Concanavalin A-like lectins/glucanases"/>
    <property type="match status" value="1"/>
</dbReference>
<evidence type="ECO:0000256" key="7">
    <source>
        <dbReference type="ARBA" id="ARBA00022974"/>
    </source>
</evidence>
<feature type="compositionally biased region" description="Polar residues" evidence="13">
    <location>
        <begin position="100"/>
        <end position="116"/>
    </location>
</feature>
<feature type="domain" description="Fibronectin type-III" evidence="16">
    <location>
        <begin position="1569"/>
        <end position="1663"/>
    </location>
</feature>
<dbReference type="RefSeq" id="XP_038824351.1">
    <property type="nucleotide sequence ID" value="XM_038968423.1"/>
</dbReference>
<dbReference type="GO" id="GO:0007155">
    <property type="term" value="P:cell adhesion"/>
    <property type="evidence" value="ECO:0007669"/>
    <property type="project" value="UniProtKB-KW"/>
</dbReference>
<evidence type="ECO:0000256" key="4">
    <source>
        <dbReference type="ARBA" id="ARBA00022729"/>
    </source>
</evidence>
<dbReference type="GO" id="GO:0005581">
    <property type="term" value="C:collagen trimer"/>
    <property type="evidence" value="ECO:0007669"/>
    <property type="project" value="UniProtKB-KW"/>
</dbReference>
<dbReference type="CDD" id="cd00063">
    <property type="entry name" value="FN3"/>
    <property type="match status" value="16"/>
</dbReference>
<feature type="chain" id="PRO_5035901239" evidence="14">
    <location>
        <begin position="23"/>
        <end position="2998"/>
    </location>
</feature>
<evidence type="ECO:0000256" key="13">
    <source>
        <dbReference type="SAM" id="MobiDB-lite"/>
    </source>
</evidence>
<dbReference type="SMART" id="SM00060">
    <property type="entry name" value="FN3"/>
    <property type="match status" value="17"/>
</dbReference>
<feature type="domain" description="Fibronectin type-III" evidence="16">
    <location>
        <begin position="1388"/>
        <end position="1477"/>
    </location>
</feature>
<dbReference type="FunFam" id="2.60.120.200:FF:000008">
    <property type="entry name" value="Collagen type XII alpha 1 chain"/>
    <property type="match status" value="1"/>
</dbReference>
<organism evidence="17 18">
    <name type="scientific">Salvelinus namaycush</name>
    <name type="common">Lake trout</name>
    <name type="synonym">Salmo namaycush</name>
    <dbReference type="NCBI Taxonomy" id="8040"/>
    <lineage>
        <taxon>Eukaryota</taxon>
        <taxon>Metazoa</taxon>
        <taxon>Chordata</taxon>
        <taxon>Craniata</taxon>
        <taxon>Vertebrata</taxon>
        <taxon>Euteleostomi</taxon>
        <taxon>Actinopterygii</taxon>
        <taxon>Neopterygii</taxon>
        <taxon>Teleostei</taxon>
        <taxon>Protacanthopterygii</taxon>
        <taxon>Salmoniformes</taxon>
        <taxon>Salmonidae</taxon>
        <taxon>Salmoninae</taxon>
        <taxon>Salvelinus</taxon>
    </lineage>
</organism>
<keyword evidence="5" id="KW-0677">Repeat</keyword>
<dbReference type="Gene3D" id="3.40.50.410">
    <property type="entry name" value="von Willebrand factor, type A domain"/>
    <property type="match status" value="4"/>
</dbReference>
<dbReference type="Pfam" id="PF00041">
    <property type="entry name" value="fn3"/>
    <property type="match status" value="16"/>
</dbReference>
<keyword evidence="11" id="KW-0379">Hydroxylation</keyword>
<evidence type="ECO:0000256" key="1">
    <source>
        <dbReference type="ARBA" id="ARBA00004498"/>
    </source>
</evidence>
<dbReference type="SMART" id="SM00210">
    <property type="entry name" value="TSPN"/>
    <property type="match status" value="1"/>
</dbReference>
<feature type="domain" description="Fibronectin type-III" evidence="16">
    <location>
        <begin position="818"/>
        <end position="907"/>
    </location>
</feature>
<evidence type="ECO:0000313" key="18">
    <source>
        <dbReference type="RefSeq" id="XP_038824351.1"/>
    </source>
</evidence>
<dbReference type="GO" id="GO:0005614">
    <property type="term" value="C:interstitial matrix"/>
    <property type="evidence" value="ECO:0007669"/>
    <property type="project" value="UniProtKB-ARBA"/>
</dbReference>
<evidence type="ECO:0000256" key="12">
    <source>
        <dbReference type="ARBA" id="ARBA00049648"/>
    </source>
</evidence>
<dbReference type="PROSITE" id="PS50853">
    <property type="entry name" value="FN3"/>
    <property type="match status" value="17"/>
</dbReference>
<proteinExistence type="inferred from homology"/>
<feature type="domain" description="Fibronectin type-III" evidence="16">
    <location>
        <begin position="335"/>
        <end position="424"/>
    </location>
</feature>
<keyword evidence="6" id="KW-0130">Cell adhesion</keyword>
<feature type="compositionally biased region" description="Low complexity" evidence="13">
    <location>
        <begin position="2739"/>
        <end position="2749"/>
    </location>
</feature>
<dbReference type="PROSITE" id="PS50234">
    <property type="entry name" value="VWFA"/>
    <property type="match status" value="4"/>
</dbReference>
<feature type="domain" description="VWFA" evidence="15">
    <location>
        <begin position="2234"/>
        <end position="2411"/>
    </location>
</feature>
<feature type="compositionally biased region" description="Low complexity" evidence="13">
    <location>
        <begin position="2698"/>
        <end position="2707"/>
    </location>
</feature>
<dbReference type="GO" id="GO:0035987">
    <property type="term" value="P:endodermal cell differentiation"/>
    <property type="evidence" value="ECO:0007669"/>
    <property type="project" value="TreeGrafter"/>
</dbReference>
<keyword evidence="9" id="KW-1015">Disulfide bond</keyword>
<protein>
    <submittedName>
        <fullName evidence="18">Collagen alpha-1(XII) chain-like</fullName>
    </submittedName>
</protein>
<feature type="domain" description="Fibronectin type-III" evidence="16">
    <location>
        <begin position="1000"/>
        <end position="1088"/>
    </location>
</feature>
<comment type="similarity">
    <text evidence="12">Belongs to the fibril-associated collagens with interrupted helices (FACIT) family.</text>
</comment>
<feature type="compositionally biased region" description="Acidic residues" evidence="13">
    <location>
        <begin position="2988"/>
        <end position="2998"/>
    </location>
</feature>
<dbReference type="Pfam" id="PF01391">
    <property type="entry name" value="Collagen"/>
    <property type="match status" value="3"/>
</dbReference>
<dbReference type="Proteomes" id="UP000808372">
    <property type="component" value="Chromosome 29"/>
</dbReference>
<feature type="region of interest" description="Disordered" evidence="13">
    <location>
        <begin position="2843"/>
        <end position="2998"/>
    </location>
</feature>
<feature type="domain" description="Fibronectin type-III" evidence="16">
    <location>
        <begin position="1479"/>
        <end position="1568"/>
    </location>
</feature>
<dbReference type="InterPro" id="IPR036116">
    <property type="entry name" value="FN3_sf"/>
</dbReference>
<dbReference type="FunFam" id="2.60.40.10:FF:000018">
    <property type="entry name" value="collagen alpha-1(XII) chain isoform X1"/>
    <property type="match status" value="2"/>
</dbReference>
<feature type="domain" description="Fibronectin type-III" evidence="16">
    <location>
        <begin position="1090"/>
        <end position="1180"/>
    </location>
</feature>
<evidence type="ECO:0000256" key="11">
    <source>
        <dbReference type="ARBA" id="ARBA00023278"/>
    </source>
</evidence>
<keyword evidence="3" id="KW-0272">Extracellular matrix</keyword>
<feature type="domain" description="Fibronectin type-III" evidence="16">
    <location>
        <begin position="2117"/>
        <end position="2206"/>
    </location>
</feature>
<feature type="domain" description="Fibronectin type-III" evidence="16">
    <location>
        <begin position="1666"/>
        <end position="1756"/>
    </location>
</feature>
<dbReference type="SUPFAM" id="SSF49265">
    <property type="entry name" value="Fibronectin type III"/>
    <property type="match status" value="11"/>
</dbReference>
<dbReference type="FunFam" id="3.40.50.410:FF:000001">
    <property type="entry name" value="Collagen, type XII, alpha 1"/>
    <property type="match status" value="4"/>
</dbReference>
<dbReference type="FunFam" id="2.60.40.10:FF:000234">
    <property type="entry name" value="Collagen, type XII, alpha 1"/>
    <property type="match status" value="4"/>
</dbReference>
<keyword evidence="10" id="KW-0325">Glycoprotein</keyword>
<feature type="compositionally biased region" description="Low complexity" evidence="13">
    <location>
        <begin position="2919"/>
        <end position="2941"/>
    </location>
</feature>
<evidence type="ECO:0000256" key="9">
    <source>
        <dbReference type="ARBA" id="ARBA00023157"/>
    </source>
</evidence>
<feature type="domain" description="VWFA" evidence="15">
    <location>
        <begin position="439"/>
        <end position="615"/>
    </location>
</feature>
<feature type="region of interest" description="Disordered" evidence="13">
    <location>
        <begin position="2648"/>
        <end position="2812"/>
    </location>
</feature>
<feature type="domain" description="Fibronectin type-III" evidence="16">
    <location>
        <begin position="909"/>
        <end position="999"/>
    </location>
</feature>
<name>A0A8U0PEG3_SALNM</name>